<reference evidence="9 10" key="1">
    <citation type="submission" date="2014-03" db="EMBL/GenBank/DDBJ databases">
        <title>Draft Genome Sequences of 13 Willow Endophytes.</title>
        <authorList>
            <person name="Gan H.Y."/>
            <person name="Gan H.M."/>
            <person name="Savka M.A."/>
            <person name="Hudson A.O."/>
        </authorList>
    </citation>
    <scope>NUCLEOTIDE SEQUENCE [LARGE SCALE GENOMIC DNA]</scope>
    <source>
        <strain evidence="9 10">RIT293</strain>
    </source>
</reference>
<dbReference type="InterPro" id="IPR051612">
    <property type="entry name" value="Teichoic_Acid_Biosynth"/>
</dbReference>
<dbReference type="CDD" id="cd03811">
    <property type="entry name" value="GT4_GT28_WabH-like"/>
    <property type="match status" value="1"/>
</dbReference>
<dbReference type="InterPro" id="IPR001296">
    <property type="entry name" value="Glyco_trans_1"/>
</dbReference>
<dbReference type="Pfam" id="PF00534">
    <property type="entry name" value="Glycos_transf_1"/>
    <property type="match status" value="1"/>
</dbReference>
<evidence type="ECO:0000256" key="5">
    <source>
        <dbReference type="ARBA" id="ARBA00022944"/>
    </source>
</evidence>
<feature type="domain" description="Glycosyl transferase family 1" evidence="8">
    <location>
        <begin position="667"/>
        <end position="802"/>
    </location>
</feature>
<dbReference type="RefSeq" id="WP_036309385.1">
    <property type="nucleotide sequence ID" value="NZ_CP031421.1"/>
</dbReference>
<dbReference type="PANTHER" id="PTHR37316">
    <property type="entry name" value="TEICHOIC ACID GLYCEROL-PHOSPHATE PRIMASE"/>
    <property type="match status" value="1"/>
</dbReference>
<dbReference type="GO" id="GO:0005886">
    <property type="term" value="C:plasma membrane"/>
    <property type="evidence" value="ECO:0007669"/>
    <property type="project" value="UniProtKB-SubCell"/>
</dbReference>
<dbReference type="Gene3D" id="3.40.50.12580">
    <property type="match status" value="1"/>
</dbReference>
<gene>
    <name evidence="9" type="ORF">BW34_00615</name>
</gene>
<dbReference type="AlphaFoldDB" id="A0A031G0I7"/>
<accession>A0A031G0I7</accession>
<evidence type="ECO:0000256" key="2">
    <source>
        <dbReference type="ARBA" id="ARBA00010488"/>
    </source>
</evidence>
<dbReference type="PANTHER" id="PTHR37316:SF3">
    <property type="entry name" value="TEICHOIC ACID GLYCEROL-PHOSPHATE TRANSFERASE"/>
    <property type="match status" value="1"/>
</dbReference>
<comment type="caution">
    <text evidence="9">The sequence shown here is derived from an EMBL/GenBank/DDBJ whole genome shotgun (WGS) entry which is preliminary data.</text>
</comment>
<dbReference type="eggNOG" id="COG1887">
    <property type="taxonomic scope" value="Bacteria"/>
</dbReference>
<organism evidence="9 10">
    <name type="scientific">Microbacterium oleivorans</name>
    <dbReference type="NCBI Taxonomy" id="273677"/>
    <lineage>
        <taxon>Bacteria</taxon>
        <taxon>Bacillati</taxon>
        <taxon>Actinomycetota</taxon>
        <taxon>Actinomycetes</taxon>
        <taxon>Micrococcales</taxon>
        <taxon>Microbacteriaceae</taxon>
        <taxon>Microbacterium</taxon>
    </lineage>
</organism>
<evidence type="ECO:0000256" key="3">
    <source>
        <dbReference type="ARBA" id="ARBA00022475"/>
    </source>
</evidence>
<keyword evidence="5" id="KW-0777">Teichoic acid biosynthesis</keyword>
<comment type="subcellular location">
    <subcellularLocation>
        <location evidence="1">Cell membrane</location>
        <topology evidence="1">Peripheral membrane protein</topology>
    </subcellularLocation>
</comment>
<dbReference type="Gene3D" id="3.40.50.11820">
    <property type="match status" value="1"/>
</dbReference>
<dbReference type="InterPro" id="IPR043149">
    <property type="entry name" value="TagF_N"/>
</dbReference>
<evidence type="ECO:0000313" key="9">
    <source>
        <dbReference type="EMBL" id="EZP29981.1"/>
    </source>
</evidence>
<dbReference type="eggNOG" id="COG0438">
    <property type="taxonomic scope" value="Bacteria"/>
</dbReference>
<dbReference type="Proteomes" id="UP000024001">
    <property type="component" value="Unassembled WGS sequence"/>
</dbReference>
<dbReference type="OrthoDB" id="8549922at2"/>
<keyword evidence="6" id="KW-0472">Membrane</keyword>
<evidence type="ECO:0000256" key="6">
    <source>
        <dbReference type="ARBA" id="ARBA00023136"/>
    </source>
</evidence>
<dbReference type="PATRIC" id="fig|273677.3.peg.601"/>
<evidence type="ECO:0000256" key="7">
    <source>
        <dbReference type="SAM" id="MobiDB-lite"/>
    </source>
</evidence>
<dbReference type="SUPFAM" id="SSF53756">
    <property type="entry name" value="UDP-Glycosyltransferase/glycogen phosphorylase"/>
    <property type="match status" value="2"/>
</dbReference>
<protein>
    <submittedName>
        <fullName evidence="9">CDP-glycerol:poly(Glycerophosphate) glycerophosphotransferase</fullName>
    </submittedName>
</protein>
<sequence>MRSPLPPAVTRAVRWALTRAKRIPTSEQIAWARSLPIRSRTVVYESFAGNGALCNPEAIFRALLDDPEFADLTHVWAMSDADATEAVRAEFADRRNVVVVKRGSAAYWRAVSTAGYLINNATFPPAFGKRSGQVYLNTWHGTPLKLMGFDMPGGALESANTLRNLLSADYLLAANPFMAETMYEDAYQLRNVYRGAIIEEGYPRIDRQWMTDAERAERITELGAHLGTPLTGKRIVLFAPTWRGTSFQAPDADLAHLVDQLAALQRQVGEDTVVLLKTHQVVHRAATGIPALKRLLVPNATATNVLLGLADALITDYSSIFFDYLATGRPIGFLVPDGDSYSAERGTYMPLDELPGPVHTDPAELGRALADLMTPDAAPHPRYGEWVERFVPFDDGQATSRVIDVVFRGRTTDRRVRSARRDDRTRLLFYLGGMRLNGITTAAVNLLNSLDTDRYDVTALMSFPRGATTRHNQSRLDPTIRQVFRIGGMNGLKARQALRRVADVSTDPLRAHRRLGHRTLWKDEWTRIFGTAKFDWVADFSGYSPFWAHLLLHSPRATRAIWLHNEMAADRARTVNGKQAFRRSLGRVFAMYRAYDQLVSVSPSLTDLNRVELAEYAPADRFVTLRNLPDAVSAAPVDEREEENEATDEDAARSQTIAAALDVPGLRRFITVGRLSTEKNHARLIRAFARVAVTEPDTQLFIVGGGPLQAALEQQVREAGLTGRVFLTGPLRDPVSIMQRCDCFVLSSDYEGQPMVLIEAAQLELPIVSTAFASARGALPGDDMHIVARNDEALAEGMGAFLGGRVAPASLDVEAYTAEVLTQFDALVPPLSQTTARRAPGAR</sequence>
<dbReference type="Pfam" id="PF04464">
    <property type="entry name" value="Glyphos_transf"/>
    <property type="match status" value="1"/>
</dbReference>
<dbReference type="EMBL" id="JFYO01000001">
    <property type="protein sequence ID" value="EZP29981.1"/>
    <property type="molecule type" value="Genomic_DNA"/>
</dbReference>
<evidence type="ECO:0000256" key="4">
    <source>
        <dbReference type="ARBA" id="ARBA00022679"/>
    </source>
</evidence>
<dbReference type="GO" id="GO:0047355">
    <property type="term" value="F:CDP-glycerol glycerophosphotransferase activity"/>
    <property type="evidence" value="ECO:0007669"/>
    <property type="project" value="InterPro"/>
</dbReference>
<name>A0A031G0I7_9MICO</name>
<feature type="region of interest" description="Disordered" evidence="7">
    <location>
        <begin position="633"/>
        <end position="652"/>
    </location>
</feature>
<keyword evidence="10" id="KW-1185">Reference proteome</keyword>
<evidence type="ECO:0000259" key="8">
    <source>
        <dbReference type="Pfam" id="PF00534"/>
    </source>
</evidence>
<dbReference type="GO" id="GO:0016757">
    <property type="term" value="F:glycosyltransferase activity"/>
    <property type="evidence" value="ECO:0007669"/>
    <property type="project" value="InterPro"/>
</dbReference>
<dbReference type="InterPro" id="IPR007554">
    <property type="entry name" value="Glycerophosphate_synth"/>
</dbReference>
<keyword evidence="3" id="KW-1003">Cell membrane</keyword>
<evidence type="ECO:0000313" key="10">
    <source>
        <dbReference type="Proteomes" id="UP000024001"/>
    </source>
</evidence>
<dbReference type="Gene3D" id="3.40.50.2000">
    <property type="entry name" value="Glycogen Phosphorylase B"/>
    <property type="match status" value="2"/>
</dbReference>
<dbReference type="GeneID" id="91432045"/>
<feature type="compositionally biased region" description="Acidic residues" evidence="7">
    <location>
        <begin position="639"/>
        <end position="649"/>
    </location>
</feature>
<dbReference type="InterPro" id="IPR043148">
    <property type="entry name" value="TagF_C"/>
</dbReference>
<dbReference type="GO" id="GO:0019350">
    <property type="term" value="P:teichoic acid biosynthetic process"/>
    <property type="evidence" value="ECO:0007669"/>
    <property type="project" value="UniProtKB-KW"/>
</dbReference>
<keyword evidence="4 9" id="KW-0808">Transferase</keyword>
<proteinExistence type="inferred from homology"/>
<comment type="similarity">
    <text evidence="2">Belongs to the CDP-glycerol glycerophosphotransferase family.</text>
</comment>
<evidence type="ECO:0000256" key="1">
    <source>
        <dbReference type="ARBA" id="ARBA00004202"/>
    </source>
</evidence>
<dbReference type="KEGG" id="moo:BWL13_01667"/>